<comment type="caution">
    <text evidence="2">The sequence shown here is derived from an EMBL/GenBank/DDBJ whole genome shotgun (WGS) entry which is preliminary data.</text>
</comment>
<dbReference type="Proteomes" id="UP000276178">
    <property type="component" value="Unassembled WGS sequence"/>
</dbReference>
<dbReference type="EMBL" id="RHHN01000027">
    <property type="protein sequence ID" value="RNB56773.1"/>
    <property type="molecule type" value="Genomic_DNA"/>
</dbReference>
<name>A0A3M8B0I6_9BACL</name>
<feature type="region of interest" description="Disordered" evidence="1">
    <location>
        <begin position="1"/>
        <end position="20"/>
    </location>
</feature>
<evidence type="ECO:0000313" key="3">
    <source>
        <dbReference type="Proteomes" id="UP000276178"/>
    </source>
</evidence>
<evidence type="ECO:0000256" key="1">
    <source>
        <dbReference type="SAM" id="MobiDB-lite"/>
    </source>
</evidence>
<dbReference type="AlphaFoldDB" id="A0A3M8B0I6"/>
<accession>A0A3M8B0I6</accession>
<evidence type="ECO:0000313" key="2">
    <source>
        <dbReference type="EMBL" id="RNB56773.1"/>
    </source>
</evidence>
<dbReference type="OrthoDB" id="2468510at2"/>
<dbReference type="GeneID" id="82811567"/>
<proteinExistence type="predicted"/>
<sequence>MSEMEFESTSDRGGGRPRRTTVYTTGILQNNLNTALTAHIDLVNLNDEPVEVRVQVLNWGTAVTQTNPVGSLLDVTQTLAANTRVALNATVVATNHYEVRLTVGRNGNRENVLLTTYGRTSIGGGQVNGLSVLPSQLLTIEVDGCL</sequence>
<organism evidence="2 3">
    <name type="scientific">Brevibacillus agri</name>
    <dbReference type="NCBI Taxonomy" id="51101"/>
    <lineage>
        <taxon>Bacteria</taxon>
        <taxon>Bacillati</taxon>
        <taxon>Bacillota</taxon>
        <taxon>Bacilli</taxon>
        <taxon>Bacillales</taxon>
        <taxon>Paenibacillaceae</taxon>
        <taxon>Brevibacillus</taxon>
    </lineage>
</organism>
<gene>
    <name evidence="2" type="ORF">EB820_08965</name>
</gene>
<protein>
    <submittedName>
        <fullName evidence="2">Uncharacterized protein</fullName>
    </submittedName>
</protein>
<reference evidence="2 3" key="1">
    <citation type="submission" date="2018-10" db="EMBL/GenBank/DDBJ databases">
        <title>Phylogenomics of Brevibacillus.</title>
        <authorList>
            <person name="Dunlap C."/>
        </authorList>
    </citation>
    <scope>NUCLEOTIDE SEQUENCE [LARGE SCALE GENOMIC DNA]</scope>
    <source>
        <strain evidence="2 3">NRRL NRS 1219</strain>
    </source>
</reference>
<dbReference type="RefSeq" id="WP_005828682.1">
    <property type="nucleotide sequence ID" value="NZ_BJOD01000022.1"/>
</dbReference>